<organism evidence="1 2">
    <name type="scientific">Mycolicibacterium canariasense</name>
    <name type="common">Mycobacterium canariasense</name>
    <dbReference type="NCBI Taxonomy" id="228230"/>
    <lineage>
        <taxon>Bacteria</taxon>
        <taxon>Bacillati</taxon>
        <taxon>Actinomycetota</taxon>
        <taxon>Actinomycetes</taxon>
        <taxon>Mycobacteriales</taxon>
        <taxon>Mycobacteriaceae</taxon>
        <taxon>Mycolicibacterium</taxon>
    </lineage>
</organism>
<reference evidence="2" key="2">
    <citation type="submission" date="2016-02" db="EMBL/GenBank/DDBJ databases">
        <title>Draft genome sequence of five rapidly growing Mycobacterium species.</title>
        <authorList>
            <person name="Katahira K."/>
            <person name="Gotou Y."/>
            <person name="Iida K."/>
            <person name="Ogura Y."/>
            <person name="Hayashi T."/>
        </authorList>
    </citation>
    <scope>NUCLEOTIDE SEQUENCE [LARGE SCALE GENOMIC DNA]</scope>
    <source>
        <strain evidence="2">JCM15298</strain>
    </source>
</reference>
<proteinExistence type="predicted"/>
<dbReference type="EMBL" id="BCSY01000058">
    <property type="protein sequence ID" value="GAS96766.1"/>
    <property type="molecule type" value="Genomic_DNA"/>
</dbReference>
<gene>
    <name evidence="1" type="ORF">RMCC_3732</name>
</gene>
<name>A0A100WEU8_MYCCR</name>
<accession>A0A100WEU8</accession>
<dbReference type="PROSITE" id="PS51257">
    <property type="entry name" value="PROKAR_LIPOPROTEIN"/>
    <property type="match status" value="1"/>
</dbReference>
<sequence>MIGNASRDTQLYVHTLASALACASKNEVPTLEPDNGREPSPAAQRSRVLSRLDAVLVDLDRVLRAKKIGPTGVPRATLGRRLASNGEVYDAVKRTYTPGPGFNALAAGLISEALVDAGNVTQNGALA</sequence>
<keyword evidence="2" id="KW-1185">Reference proteome</keyword>
<evidence type="ECO:0000313" key="2">
    <source>
        <dbReference type="Proteomes" id="UP000069443"/>
    </source>
</evidence>
<dbReference type="AlphaFoldDB" id="A0A100WEU8"/>
<protein>
    <submittedName>
        <fullName evidence="1">Uncharacterized protein</fullName>
    </submittedName>
</protein>
<reference evidence="2" key="1">
    <citation type="journal article" date="2016" name="Genome Announc.">
        <title>Draft Genome Sequences of Five Rapidly Growing Mycobacterium Species, M. thermoresistibile, M. fortuitum subsp. acetamidolyticum, M. canariasense, M. brisbanense, and M. novocastrense.</title>
        <authorList>
            <person name="Katahira K."/>
            <person name="Ogura Y."/>
            <person name="Gotoh Y."/>
            <person name="Hayashi T."/>
        </authorList>
    </citation>
    <scope>NUCLEOTIDE SEQUENCE [LARGE SCALE GENOMIC DNA]</scope>
    <source>
        <strain evidence="2">JCM15298</strain>
    </source>
</reference>
<evidence type="ECO:0000313" key="1">
    <source>
        <dbReference type="EMBL" id="GAS96766.1"/>
    </source>
</evidence>
<dbReference type="Proteomes" id="UP000069443">
    <property type="component" value="Unassembled WGS sequence"/>
</dbReference>
<comment type="caution">
    <text evidence="1">The sequence shown here is derived from an EMBL/GenBank/DDBJ whole genome shotgun (WGS) entry which is preliminary data.</text>
</comment>